<evidence type="ECO:0000313" key="1">
    <source>
        <dbReference type="EMBL" id="EJR41849.1"/>
    </source>
</evidence>
<name>A0ABC9R679_BACMY</name>
<gene>
    <name evidence="1" type="ORF">III_02276</name>
</gene>
<evidence type="ECO:0000313" key="2">
    <source>
        <dbReference type="Proteomes" id="UP000006976"/>
    </source>
</evidence>
<sequence>MDITDKHIKKIAKSMAPEQQKNNYLNVKLT</sequence>
<accession>A0ABC9R679</accession>
<comment type="caution">
    <text evidence="1">The sequence shown here is derived from an EMBL/GenBank/DDBJ whole genome shotgun (WGS) entry which is preliminary data.</text>
</comment>
<protein>
    <submittedName>
        <fullName evidence="1">Uncharacterized protein</fullName>
    </submittedName>
</protein>
<dbReference type="AlphaFoldDB" id="A0ABC9R679"/>
<dbReference type="Proteomes" id="UP000006976">
    <property type="component" value="Unassembled WGS sequence"/>
</dbReference>
<reference evidence="1 2" key="1">
    <citation type="submission" date="2012-04" db="EMBL/GenBank/DDBJ databases">
        <title>The Genome Sequence of Bacillus cereus VD078.</title>
        <authorList>
            <consortium name="The Broad Institute Genome Sequencing Platform"/>
            <consortium name="The Broad Institute Genome Sequencing Center for Infectious Disease"/>
            <person name="Feldgarden M."/>
            <person name="Van der Auwera G.A."/>
            <person name="Mahillon J."/>
            <person name="Duprez V."/>
            <person name="Timmery S."/>
            <person name="Mattelet C."/>
            <person name="Dierick K."/>
            <person name="Sun M."/>
            <person name="Yu Z."/>
            <person name="Zhu L."/>
            <person name="Hu X."/>
            <person name="Shank E.B."/>
            <person name="Swiecicka I."/>
            <person name="Hansen B.M."/>
            <person name="Andrup L."/>
            <person name="Young S.K."/>
            <person name="Zeng Q."/>
            <person name="Gargeya S."/>
            <person name="Fitzgerald M."/>
            <person name="Haas B."/>
            <person name="Abouelleil A."/>
            <person name="Alvarado L."/>
            <person name="Arachchi H.M."/>
            <person name="Berlin A."/>
            <person name="Chapman S.B."/>
            <person name="Goldberg J."/>
            <person name="Griggs A."/>
            <person name="Gujja S."/>
            <person name="Hansen M."/>
            <person name="Howarth C."/>
            <person name="Imamovic A."/>
            <person name="Larimer J."/>
            <person name="McCowen C."/>
            <person name="Montmayeur A."/>
            <person name="Murphy C."/>
            <person name="Neiman D."/>
            <person name="Pearson M."/>
            <person name="Priest M."/>
            <person name="Roberts A."/>
            <person name="Saif S."/>
            <person name="Shea T."/>
            <person name="Sisk P."/>
            <person name="Sykes S."/>
            <person name="Wortman J."/>
            <person name="Nusbaum C."/>
            <person name="Birren B."/>
        </authorList>
    </citation>
    <scope>NUCLEOTIDE SEQUENCE [LARGE SCALE GENOMIC DNA]</scope>
    <source>
        <strain evidence="1 2">VD078</strain>
    </source>
</reference>
<dbReference type="EMBL" id="AHEV01000012">
    <property type="protein sequence ID" value="EJR41849.1"/>
    <property type="molecule type" value="Genomic_DNA"/>
</dbReference>
<proteinExistence type="predicted"/>
<organism evidence="1 2">
    <name type="scientific">Bacillus mycoides</name>
    <dbReference type="NCBI Taxonomy" id="1405"/>
    <lineage>
        <taxon>Bacteria</taxon>
        <taxon>Bacillati</taxon>
        <taxon>Bacillota</taxon>
        <taxon>Bacilli</taxon>
        <taxon>Bacillales</taxon>
        <taxon>Bacillaceae</taxon>
        <taxon>Bacillus</taxon>
        <taxon>Bacillus cereus group</taxon>
    </lineage>
</organism>